<accession>A0A5L4XK43</accession>
<keyword evidence="3" id="KW-1185">Reference proteome</keyword>
<dbReference type="RefSeq" id="WP_065840857.1">
    <property type="nucleotide sequence ID" value="NZ_CP059432.1"/>
</dbReference>
<dbReference type="EMBL" id="AABTCC010000023">
    <property type="protein sequence ID" value="EAI8859654.1"/>
    <property type="molecule type" value="Genomic_DNA"/>
</dbReference>
<dbReference type="Proteomes" id="UP000535509">
    <property type="component" value="Unassembled WGS sequence"/>
</dbReference>
<evidence type="ECO:0000313" key="2">
    <source>
        <dbReference type="EMBL" id="EAK0453732.1"/>
    </source>
</evidence>
<reference evidence="2" key="1">
    <citation type="submission" date="2018-05" db="EMBL/GenBank/DDBJ databases">
        <authorList>
            <consortium name="PulseNet: The National Subtyping Network for Foodborne Disease Surveillance"/>
            <person name="Tarr C.L."/>
            <person name="Trees E."/>
            <person name="Katz L.S."/>
            <person name="Carleton-Romer H.A."/>
            <person name="Stroika S."/>
            <person name="Kucerova Z."/>
            <person name="Roache K.F."/>
            <person name="Sabol A.L."/>
            <person name="Besser J."/>
            <person name="Gerner-Smidt P."/>
        </authorList>
    </citation>
    <scope>NUCLEOTIDE SEQUENCE</scope>
    <source>
        <strain evidence="2">2014D-0197</strain>
        <strain evidence="1 3">PNUSAC001503</strain>
    </source>
</reference>
<sequence length="65" mass="7600">MSKLKELEVGQRQERDALIAKMFLEEDAEVVLCREKRQLQGYDLTPVVVILSNELRRLRQSSQVL</sequence>
<dbReference type="EMBL" id="AACCXK010000025">
    <property type="protein sequence ID" value="EAK0453732.1"/>
    <property type="molecule type" value="Genomic_DNA"/>
</dbReference>
<gene>
    <name evidence="2" type="ORF">AAH17_08810</name>
    <name evidence="1" type="ORF">CX802_07435</name>
</gene>
<organism evidence="2">
    <name type="scientific">Campylobacter fetus</name>
    <dbReference type="NCBI Taxonomy" id="196"/>
    <lineage>
        <taxon>Bacteria</taxon>
        <taxon>Pseudomonadati</taxon>
        <taxon>Campylobacterota</taxon>
        <taxon>Epsilonproteobacteria</taxon>
        <taxon>Campylobacterales</taxon>
        <taxon>Campylobacteraceae</taxon>
        <taxon>Campylobacter</taxon>
    </lineage>
</organism>
<protein>
    <submittedName>
        <fullName evidence="2">Uncharacterized protein</fullName>
    </submittedName>
</protein>
<dbReference type="AlphaFoldDB" id="A0A5L4XK43"/>
<evidence type="ECO:0000313" key="3">
    <source>
        <dbReference type="Proteomes" id="UP000535509"/>
    </source>
</evidence>
<comment type="caution">
    <text evidence="2">The sequence shown here is derived from an EMBL/GenBank/DDBJ whole genome shotgun (WGS) entry which is preliminary data.</text>
</comment>
<evidence type="ECO:0000313" key="1">
    <source>
        <dbReference type="EMBL" id="EAI8859654.1"/>
    </source>
</evidence>
<name>A0A5L4XK43_CAMFE</name>
<proteinExistence type="predicted"/>